<dbReference type="InterPro" id="IPR043502">
    <property type="entry name" value="DNA/RNA_pol_sf"/>
</dbReference>
<keyword evidence="7" id="KW-0238">DNA-binding</keyword>
<dbReference type="PANTHER" id="PTHR31511">
    <property type="entry name" value="PROTEIN CBG23764"/>
    <property type="match status" value="1"/>
</dbReference>
<dbReference type="KEGG" id="api:103308039"/>
<evidence type="ECO:0000259" key="9">
    <source>
        <dbReference type="Pfam" id="PF03175"/>
    </source>
</evidence>
<dbReference type="Pfam" id="PF02945">
    <property type="entry name" value="Endonuclease_7"/>
    <property type="match status" value="1"/>
</dbReference>
<keyword evidence="3" id="KW-0808">Transferase</keyword>
<sequence length="583" mass="67295">MCIVYKSVIRKYKLSGQSALKEHIKICGGHKPILPEMPKEGECAEFKAWRNTQRHPLVIYADFEAILVKTEEKRDGSTTVIQNHEAMSYGVLVKASEDVPAELLFQHEIPAGPVIYRDSENRKDVAKHFVETIVEVARKIEGLMKTNIPLIMTEGEEKTHQECSLCNLCNCILAGGDKVRDHDHLTGKFRQTLCSRCNFELQQPKFVPVFFHNLSNYDSHFIISELGYDTQAINIIPNSEEKFISFSKYISSTFSVRFIDTFSFMASRLSSLAENLVTPEHENFRETAKHFVAGNVPLVTRKGVYPYEYTDSWGRLEERRIPRKREFYSTLTETGIKESDFEHAKEVWDHFGCRTLGEYSDLYLKIDVLLLADVFENCRDVCMKTYNLDATHYFTAPGLSFDAMLKFTGQKLQLLTDYDMLLMFENGIRGGLVQASMRYAKANNIKTPDYDKTKDKSWLIYQDCNNLYGWAMSEYMPYGDFNWAESNLNGLSEMSPTSDKGRVYEVDVSYPQHLHDHHNDLPFLAQNGIPPGSKVHRVLEFSQSAWLADYINLNTEMRKKFFLFSREDYAIEEEGYEDRVGFM</sequence>
<proteinExistence type="inferred from homology"/>
<evidence type="ECO:0000256" key="2">
    <source>
        <dbReference type="ARBA" id="ARBA00012417"/>
    </source>
</evidence>
<dbReference type="GO" id="GO:0006260">
    <property type="term" value="P:DNA replication"/>
    <property type="evidence" value="ECO:0007669"/>
    <property type="project" value="UniProtKB-KW"/>
</dbReference>
<evidence type="ECO:0000256" key="4">
    <source>
        <dbReference type="ARBA" id="ARBA00022695"/>
    </source>
</evidence>
<organism evidence="10 11">
    <name type="scientific">Acyrthosiphon pisum</name>
    <name type="common">Pea aphid</name>
    <dbReference type="NCBI Taxonomy" id="7029"/>
    <lineage>
        <taxon>Eukaryota</taxon>
        <taxon>Metazoa</taxon>
        <taxon>Ecdysozoa</taxon>
        <taxon>Arthropoda</taxon>
        <taxon>Hexapoda</taxon>
        <taxon>Insecta</taxon>
        <taxon>Pterygota</taxon>
        <taxon>Neoptera</taxon>
        <taxon>Paraneoptera</taxon>
        <taxon>Hemiptera</taxon>
        <taxon>Sternorrhyncha</taxon>
        <taxon>Aphidomorpha</taxon>
        <taxon>Aphidoidea</taxon>
        <taxon>Aphididae</taxon>
        <taxon>Macrosiphini</taxon>
        <taxon>Acyrthosiphon</taxon>
    </lineage>
</organism>
<dbReference type="InterPro" id="IPR012337">
    <property type="entry name" value="RNaseH-like_sf"/>
</dbReference>
<dbReference type="Gene3D" id="3.40.1800.10">
    <property type="entry name" value="His-Me finger endonucleases"/>
    <property type="match status" value="1"/>
</dbReference>
<dbReference type="SUPFAM" id="SSF53098">
    <property type="entry name" value="Ribonuclease H-like"/>
    <property type="match status" value="1"/>
</dbReference>
<dbReference type="SUPFAM" id="SSF56672">
    <property type="entry name" value="DNA/RNA polymerases"/>
    <property type="match status" value="1"/>
</dbReference>
<feature type="domain" description="DNA-directed DNA polymerase family B mitochondria/virus" evidence="9">
    <location>
        <begin position="208"/>
        <end position="518"/>
    </location>
</feature>
<dbReference type="RefSeq" id="XP_029340935.1">
    <property type="nucleotide sequence ID" value="XM_029485075.1"/>
</dbReference>
<evidence type="ECO:0000313" key="10">
    <source>
        <dbReference type="EnsemblMetazoa" id="XP_029340935.1"/>
    </source>
</evidence>
<keyword evidence="5" id="KW-0235">DNA replication</keyword>
<dbReference type="Pfam" id="PF03175">
    <property type="entry name" value="DNA_pol_B_2"/>
    <property type="match status" value="1"/>
</dbReference>
<dbReference type="InterPro" id="IPR038563">
    <property type="entry name" value="Endonuclease_7_sf"/>
</dbReference>
<evidence type="ECO:0000256" key="7">
    <source>
        <dbReference type="ARBA" id="ARBA00023125"/>
    </source>
</evidence>
<comment type="similarity">
    <text evidence="1">Belongs to the DNA polymerase type-B family.</text>
</comment>
<dbReference type="GO" id="GO:0000166">
    <property type="term" value="F:nucleotide binding"/>
    <property type="evidence" value="ECO:0007669"/>
    <property type="project" value="InterPro"/>
</dbReference>
<evidence type="ECO:0000256" key="1">
    <source>
        <dbReference type="ARBA" id="ARBA00005755"/>
    </source>
</evidence>
<evidence type="ECO:0000256" key="6">
    <source>
        <dbReference type="ARBA" id="ARBA00022932"/>
    </source>
</evidence>
<accession>A0A8R2NJ88</accession>
<dbReference type="InterPro" id="IPR004868">
    <property type="entry name" value="DNA-dir_DNA_pol_B_mt/vir"/>
</dbReference>
<dbReference type="GeneID" id="103308039"/>
<dbReference type="GO" id="GO:0003677">
    <property type="term" value="F:DNA binding"/>
    <property type="evidence" value="ECO:0007669"/>
    <property type="project" value="UniProtKB-KW"/>
</dbReference>
<dbReference type="OrthoDB" id="414982at2759"/>
<dbReference type="SUPFAM" id="SSF54060">
    <property type="entry name" value="His-Me finger endonucleases"/>
    <property type="match status" value="1"/>
</dbReference>
<evidence type="ECO:0000313" key="11">
    <source>
        <dbReference type="Proteomes" id="UP000007819"/>
    </source>
</evidence>
<dbReference type="InterPro" id="IPR044925">
    <property type="entry name" value="His-Me_finger_sf"/>
</dbReference>
<dbReference type="Proteomes" id="UP000007819">
    <property type="component" value="Chromosome X"/>
</dbReference>
<keyword evidence="6" id="KW-0239">DNA-directed DNA polymerase</keyword>
<dbReference type="EnsemblMetazoa" id="XM_029485075.1">
    <property type="protein sequence ID" value="XP_029340935.1"/>
    <property type="gene ID" value="LOC103308039"/>
</dbReference>
<dbReference type="AlphaFoldDB" id="A0A8R2NJ88"/>
<reference evidence="11" key="1">
    <citation type="submission" date="2010-06" db="EMBL/GenBank/DDBJ databases">
        <authorList>
            <person name="Jiang H."/>
            <person name="Abraham K."/>
            <person name="Ali S."/>
            <person name="Alsbrooks S.L."/>
            <person name="Anim B.N."/>
            <person name="Anosike U.S."/>
            <person name="Attaway T."/>
            <person name="Bandaranaike D.P."/>
            <person name="Battles P.K."/>
            <person name="Bell S.N."/>
            <person name="Bell A.V."/>
            <person name="Beltran B."/>
            <person name="Bickham C."/>
            <person name="Bustamante Y."/>
            <person name="Caleb T."/>
            <person name="Canada A."/>
            <person name="Cardenas V."/>
            <person name="Carter K."/>
            <person name="Chacko J."/>
            <person name="Chandrabose M.N."/>
            <person name="Chavez D."/>
            <person name="Chavez A."/>
            <person name="Chen L."/>
            <person name="Chu H.-S."/>
            <person name="Claassen K.J."/>
            <person name="Cockrell R."/>
            <person name="Collins M."/>
            <person name="Cooper J.A."/>
            <person name="Cree A."/>
            <person name="Curry S.M."/>
            <person name="Da Y."/>
            <person name="Dao M.D."/>
            <person name="Das B."/>
            <person name="Davila M.-L."/>
            <person name="Davy-Carroll L."/>
            <person name="Denson S."/>
            <person name="Dinh H."/>
            <person name="Ebong V.E."/>
            <person name="Edwards J.R."/>
            <person name="Egan A."/>
            <person name="El-Daye J."/>
            <person name="Escobedo L."/>
            <person name="Fernandez S."/>
            <person name="Fernando P.R."/>
            <person name="Flagg N."/>
            <person name="Forbes L.D."/>
            <person name="Fowler R.G."/>
            <person name="Fu Q."/>
            <person name="Gabisi R.A."/>
            <person name="Ganer J."/>
            <person name="Garbino Pronczuk A."/>
            <person name="Garcia R.M."/>
            <person name="Garner T."/>
            <person name="Garrett T.E."/>
            <person name="Gonzalez D.A."/>
            <person name="Hamid H."/>
            <person name="Hawkins E.S."/>
            <person name="Hirani K."/>
            <person name="Hogues M.E."/>
            <person name="Hollins B."/>
            <person name="Hsiao C.-H."/>
            <person name="Jabil R."/>
            <person name="James M.L."/>
            <person name="Jhangiani S.N."/>
            <person name="Johnson B."/>
            <person name="Johnson Q."/>
            <person name="Joshi V."/>
            <person name="Kalu J.B."/>
            <person name="Kam C."/>
            <person name="Kashfia A."/>
            <person name="Keebler J."/>
            <person name="Kisamo H."/>
            <person name="Kovar C.L."/>
            <person name="Lago L.A."/>
            <person name="Lai C.-Y."/>
            <person name="Laidlaw J."/>
            <person name="Lara F."/>
            <person name="Le T.-K."/>
            <person name="Lee S.L."/>
            <person name="Legall F.H."/>
            <person name="Lemon S.J."/>
            <person name="Lewis L.R."/>
            <person name="Li B."/>
            <person name="Liu Y."/>
            <person name="Liu Y.-S."/>
            <person name="Lopez J."/>
            <person name="Lozado R.J."/>
            <person name="Lu J."/>
            <person name="Madu R.C."/>
            <person name="Maheshwari M."/>
            <person name="Maheshwari R."/>
            <person name="Malloy K."/>
            <person name="Martinez E."/>
            <person name="Mathew T."/>
            <person name="Mercado I.C."/>
            <person name="Mercado C."/>
            <person name="Meyer B."/>
            <person name="Montgomery K."/>
            <person name="Morgan M.B."/>
            <person name="Munidasa M."/>
            <person name="Nazareth L.V."/>
            <person name="Nelson J."/>
            <person name="Ng B.M."/>
            <person name="Nguyen N.B."/>
            <person name="Nguyen P.Q."/>
            <person name="Nguyen T."/>
            <person name="Obregon M."/>
            <person name="Okwuonu G.O."/>
            <person name="Onwere C.G."/>
            <person name="Orozco G."/>
            <person name="Parra A."/>
            <person name="Patel S."/>
            <person name="Patil S."/>
            <person name="Perez A."/>
            <person name="Perez Y."/>
            <person name="Pham C."/>
            <person name="Primus E.L."/>
            <person name="Pu L.-L."/>
            <person name="Puazo M."/>
            <person name="Qin X."/>
            <person name="Quiroz J.B."/>
            <person name="Reese J."/>
            <person name="Richards S."/>
            <person name="Rives C.M."/>
            <person name="Robberts R."/>
            <person name="Ruiz S.J."/>
            <person name="Ruiz M.J."/>
            <person name="Santibanez J."/>
            <person name="Schneider B.W."/>
            <person name="Sisson I."/>
            <person name="Smith M."/>
            <person name="Sodergren E."/>
            <person name="Song X.-Z."/>
            <person name="Song B.B."/>
            <person name="Summersgill H."/>
            <person name="Thelus R."/>
            <person name="Thornton R.D."/>
            <person name="Trejos Z.Y."/>
            <person name="Usmani K."/>
            <person name="Vattathil S."/>
            <person name="Villasana D."/>
            <person name="Walker D.L."/>
            <person name="Wang S."/>
            <person name="Wang K."/>
            <person name="White C.S."/>
            <person name="Williams A.C."/>
            <person name="Williamson J."/>
            <person name="Wilson K."/>
            <person name="Woghiren I.O."/>
            <person name="Woodworth J.R."/>
            <person name="Worley K.C."/>
            <person name="Wright R.A."/>
            <person name="Wu W."/>
            <person name="Young L."/>
            <person name="Zhang L."/>
            <person name="Zhang J."/>
            <person name="Zhu Y."/>
            <person name="Muzny D.M."/>
            <person name="Weinstock G."/>
            <person name="Gibbs R.A."/>
        </authorList>
    </citation>
    <scope>NUCLEOTIDE SEQUENCE [LARGE SCALE GENOMIC DNA]</scope>
    <source>
        <strain evidence="11">LSR1</strain>
    </source>
</reference>
<keyword evidence="11" id="KW-1185">Reference proteome</keyword>
<name>A0A8R2NJ88_ACYPI</name>
<dbReference type="PANTHER" id="PTHR31511:SF12">
    <property type="entry name" value="RHO TERMINATION FACTOR N-TERMINAL DOMAIN-CONTAINING PROTEIN"/>
    <property type="match status" value="1"/>
</dbReference>
<dbReference type="GO" id="GO:0003887">
    <property type="term" value="F:DNA-directed DNA polymerase activity"/>
    <property type="evidence" value="ECO:0007669"/>
    <property type="project" value="UniProtKB-KW"/>
</dbReference>
<evidence type="ECO:0000256" key="8">
    <source>
        <dbReference type="ARBA" id="ARBA00049244"/>
    </source>
</evidence>
<dbReference type="GO" id="GO:0042575">
    <property type="term" value="C:DNA polymerase complex"/>
    <property type="evidence" value="ECO:0007669"/>
    <property type="project" value="UniProtKB-ARBA"/>
</dbReference>
<evidence type="ECO:0000256" key="3">
    <source>
        <dbReference type="ARBA" id="ARBA00022679"/>
    </source>
</evidence>
<dbReference type="EC" id="2.7.7.7" evidence="2"/>
<reference evidence="10" key="2">
    <citation type="submission" date="2022-06" db="UniProtKB">
        <authorList>
            <consortium name="EnsemblMetazoa"/>
        </authorList>
    </citation>
    <scope>IDENTIFICATION</scope>
</reference>
<evidence type="ECO:0000256" key="5">
    <source>
        <dbReference type="ARBA" id="ARBA00022705"/>
    </source>
</evidence>
<comment type="catalytic activity">
    <reaction evidence="8">
        <text>DNA(n) + a 2'-deoxyribonucleoside 5'-triphosphate = DNA(n+1) + diphosphate</text>
        <dbReference type="Rhea" id="RHEA:22508"/>
        <dbReference type="Rhea" id="RHEA-COMP:17339"/>
        <dbReference type="Rhea" id="RHEA-COMP:17340"/>
        <dbReference type="ChEBI" id="CHEBI:33019"/>
        <dbReference type="ChEBI" id="CHEBI:61560"/>
        <dbReference type="ChEBI" id="CHEBI:173112"/>
        <dbReference type="EC" id="2.7.7.7"/>
    </reaction>
</comment>
<protein>
    <recommendedName>
        <fullName evidence="2">DNA-directed DNA polymerase</fullName>
        <ecNumber evidence="2">2.7.7.7</ecNumber>
    </recommendedName>
</protein>
<keyword evidence="4" id="KW-0548">Nucleotidyltransferase</keyword>
<dbReference type="InterPro" id="IPR004211">
    <property type="entry name" value="Endonuclease_7"/>
</dbReference>